<organism evidence="1 2">
    <name type="scientific">Schizothecium vesticola</name>
    <dbReference type="NCBI Taxonomy" id="314040"/>
    <lineage>
        <taxon>Eukaryota</taxon>
        <taxon>Fungi</taxon>
        <taxon>Dikarya</taxon>
        <taxon>Ascomycota</taxon>
        <taxon>Pezizomycotina</taxon>
        <taxon>Sordariomycetes</taxon>
        <taxon>Sordariomycetidae</taxon>
        <taxon>Sordariales</taxon>
        <taxon>Schizotheciaceae</taxon>
        <taxon>Schizothecium</taxon>
    </lineage>
</organism>
<comment type="caution">
    <text evidence="1">The sequence shown here is derived from an EMBL/GenBank/DDBJ whole genome shotgun (WGS) entry which is preliminary data.</text>
</comment>
<gene>
    <name evidence="1" type="ORF">B0T18DRAFT_391015</name>
</gene>
<evidence type="ECO:0000313" key="2">
    <source>
        <dbReference type="Proteomes" id="UP001172155"/>
    </source>
</evidence>
<dbReference type="CDD" id="cd10170">
    <property type="entry name" value="ASKHA_NBD_HSP70"/>
    <property type="match status" value="1"/>
</dbReference>
<keyword evidence="2" id="KW-1185">Reference proteome</keyword>
<dbReference type="Gene3D" id="3.30.420.40">
    <property type="match status" value="2"/>
</dbReference>
<accession>A0AA40K5F4</accession>
<dbReference type="SUPFAM" id="SSF53067">
    <property type="entry name" value="Actin-like ATPase domain"/>
    <property type="match status" value="1"/>
</dbReference>
<dbReference type="InterPro" id="IPR043129">
    <property type="entry name" value="ATPase_NBD"/>
</dbReference>
<name>A0AA40K5F4_9PEZI</name>
<evidence type="ECO:0008006" key="3">
    <source>
        <dbReference type="Google" id="ProtNLM"/>
    </source>
</evidence>
<sequence length="469" mass="52199">MAPSAAMEVIQFFVGVDFGSRPHVDSSQVATALVMAGDGTAILQSKHSHPASLNWFKLALLHQNEQPRGEVFKAASRAWAHMAAKDMTCIFLRALLRRPLEELQSSRPLVDKAQMQFNVVFTFPASWGHDDCKRMKEAVQAIDIQELVPGSQISTSYLSEQEAAFLSLLVHPIVANFQELVVVCDVGGWTLDTASYVMCPFVNGLHSVRECGKARSVAHGAFSLHDGVDRLLRDGIEAITRNRNWLDNAPERPRIAARLQGIVKRYKSGATGRVRFHIQFDSKARDIFISRDRLDELFNMHAEQIIASINAALQNATIAYEHQYGVEVLAIPIHIALTGRHETAAQRFGQYYPHGGCFAVAHGAAIHSAIDYLRNHNRANVLVERTSPARFFVKCRDGSDVTLAMQGQPIQTHHTTCDVGRAGVVIHDRRSLVVHSAMDNMESKYVTFTWVVSDPVLQNRELSLKFCPD</sequence>
<proteinExistence type="predicted"/>
<dbReference type="AlphaFoldDB" id="A0AA40K5F4"/>
<dbReference type="Gene3D" id="3.90.640.10">
    <property type="entry name" value="Actin, Chain A, domain 4"/>
    <property type="match status" value="1"/>
</dbReference>
<dbReference type="Proteomes" id="UP001172155">
    <property type="component" value="Unassembled WGS sequence"/>
</dbReference>
<reference evidence="1" key="1">
    <citation type="submission" date="2023-06" db="EMBL/GenBank/DDBJ databases">
        <title>Genome-scale phylogeny and comparative genomics of the fungal order Sordariales.</title>
        <authorList>
            <consortium name="Lawrence Berkeley National Laboratory"/>
            <person name="Hensen N."/>
            <person name="Bonometti L."/>
            <person name="Westerberg I."/>
            <person name="Brannstrom I.O."/>
            <person name="Guillou S."/>
            <person name="Cros-Aarteil S."/>
            <person name="Calhoun S."/>
            <person name="Haridas S."/>
            <person name="Kuo A."/>
            <person name="Mondo S."/>
            <person name="Pangilinan J."/>
            <person name="Riley R."/>
            <person name="LaButti K."/>
            <person name="Andreopoulos B."/>
            <person name="Lipzen A."/>
            <person name="Chen C."/>
            <person name="Yanf M."/>
            <person name="Daum C."/>
            <person name="Ng V."/>
            <person name="Clum A."/>
            <person name="Steindorff A."/>
            <person name="Ohm R."/>
            <person name="Martin F."/>
            <person name="Silar P."/>
            <person name="Natvig D."/>
            <person name="Lalanne C."/>
            <person name="Gautier V."/>
            <person name="Ament-velasquez S.L."/>
            <person name="Kruys A."/>
            <person name="Hutchinson M.I."/>
            <person name="Powell A.J."/>
            <person name="Barry K."/>
            <person name="Miller A.N."/>
            <person name="Grigoriev I.V."/>
            <person name="Debuchy R."/>
            <person name="Gladieux P."/>
            <person name="Thoren M.H."/>
            <person name="Johannesson H."/>
        </authorList>
    </citation>
    <scope>NUCLEOTIDE SEQUENCE</scope>
    <source>
        <strain evidence="1">SMH3187-1</strain>
    </source>
</reference>
<dbReference type="EMBL" id="JAUKUD010000004">
    <property type="protein sequence ID" value="KAK0746595.1"/>
    <property type="molecule type" value="Genomic_DNA"/>
</dbReference>
<protein>
    <recommendedName>
        <fullName evidence="3">Actin-like ATPase domain-containing protein</fullName>
    </recommendedName>
</protein>
<evidence type="ECO:0000313" key="1">
    <source>
        <dbReference type="EMBL" id="KAK0746595.1"/>
    </source>
</evidence>